<dbReference type="InterPro" id="IPR004143">
    <property type="entry name" value="BPL_LPL_catalytic"/>
</dbReference>
<dbReference type="AlphaFoldDB" id="A0A1G9BW89"/>
<name>A0A1G9BW89_9EURY</name>
<dbReference type="PROSITE" id="PS51733">
    <property type="entry name" value="BPL_LPL_CATALYTIC"/>
    <property type="match status" value="1"/>
</dbReference>
<evidence type="ECO:0000259" key="1">
    <source>
        <dbReference type="PROSITE" id="PS51733"/>
    </source>
</evidence>
<gene>
    <name evidence="2" type="ORF">SAMN04515672_3113</name>
</gene>
<dbReference type="Pfam" id="PF21948">
    <property type="entry name" value="LplA-B_cat"/>
    <property type="match status" value="1"/>
</dbReference>
<protein>
    <submittedName>
        <fullName evidence="2">Lipoate-protein ligase A</fullName>
    </submittedName>
</protein>
<dbReference type="OrthoDB" id="192160at2157"/>
<proteinExistence type="predicted"/>
<dbReference type="EMBL" id="FNFE01000004">
    <property type="protein sequence ID" value="SDK43706.1"/>
    <property type="molecule type" value="Genomic_DNA"/>
</dbReference>
<sequence>MRVLRGRAATIETDRDVSRRLLSTAAAGEPAVRVWTPHRQVAFGRRDQRLEGYELAREHARERGFPPVDRDVGGRAVAYDGETTLAFARAEPVADFRRGTDDRYGRATAAVEEALRGLQSDIGSLEPVRGEPDDSFCPGTHSLSLEGADGRRRKVVGIAQRVRQDAAVVAGCVLVSNREGLTAVLEDVYDALAVPFDPETVGSVAAAGGPSEPSIVRSALEDALVGDERSAVTVDSAAELGDN</sequence>
<accession>A0A1G9BW89</accession>
<evidence type="ECO:0000313" key="3">
    <source>
        <dbReference type="Proteomes" id="UP000198882"/>
    </source>
</evidence>
<dbReference type="InterPro" id="IPR045864">
    <property type="entry name" value="aa-tRNA-synth_II/BPL/LPL"/>
</dbReference>
<dbReference type="RefSeq" id="WP_090308735.1">
    <property type="nucleotide sequence ID" value="NZ_FNFE01000004.1"/>
</dbReference>
<evidence type="ECO:0000313" key="2">
    <source>
        <dbReference type="EMBL" id="SDK43706.1"/>
    </source>
</evidence>
<dbReference type="STRING" id="1095776.SAMN04515672_3113"/>
<dbReference type="SUPFAM" id="SSF55681">
    <property type="entry name" value="Class II aaRS and biotin synthetases"/>
    <property type="match status" value="1"/>
</dbReference>
<organism evidence="2 3">
    <name type="scientific">Natronorubrum texcoconense</name>
    <dbReference type="NCBI Taxonomy" id="1095776"/>
    <lineage>
        <taxon>Archaea</taxon>
        <taxon>Methanobacteriati</taxon>
        <taxon>Methanobacteriota</taxon>
        <taxon>Stenosarchaea group</taxon>
        <taxon>Halobacteria</taxon>
        <taxon>Halobacteriales</taxon>
        <taxon>Natrialbaceae</taxon>
        <taxon>Natronorubrum</taxon>
    </lineage>
</organism>
<reference evidence="3" key="1">
    <citation type="submission" date="2016-10" db="EMBL/GenBank/DDBJ databases">
        <authorList>
            <person name="Varghese N."/>
            <person name="Submissions S."/>
        </authorList>
    </citation>
    <scope>NUCLEOTIDE SEQUENCE [LARGE SCALE GENOMIC DNA]</scope>
    <source>
        <strain evidence="3">B4,CECT 8067,JCM 17497</strain>
    </source>
</reference>
<dbReference type="Gene3D" id="3.30.930.10">
    <property type="entry name" value="Bira Bifunctional Protein, Domain 2"/>
    <property type="match status" value="1"/>
</dbReference>
<dbReference type="GO" id="GO:0016874">
    <property type="term" value="F:ligase activity"/>
    <property type="evidence" value="ECO:0007669"/>
    <property type="project" value="UniProtKB-KW"/>
</dbReference>
<feature type="domain" description="BPL/LPL catalytic" evidence="1">
    <location>
        <begin position="26"/>
        <end position="232"/>
    </location>
</feature>
<keyword evidence="2" id="KW-0436">Ligase</keyword>
<keyword evidence="3" id="KW-1185">Reference proteome</keyword>
<dbReference type="Proteomes" id="UP000198882">
    <property type="component" value="Unassembled WGS sequence"/>
</dbReference>